<dbReference type="Proteomes" id="UP000190339">
    <property type="component" value="Unassembled WGS sequence"/>
</dbReference>
<accession>A0A1T5EDK5</accession>
<protein>
    <recommendedName>
        <fullName evidence="3">MerR HTH family regulatory protein</fullName>
    </recommendedName>
</protein>
<dbReference type="RefSeq" id="WP_079514113.1">
    <property type="nucleotide sequence ID" value="NZ_FUYL01000012.1"/>
</dbReference>
<organism evidence="1 2">
    <name type="scientific">Maribacter arcticus</name>
    <dbReference type="NCBI Taxonomy" id="561365"/>
    <lineage>
        <taxon>Bacteria</taxon>
        <taxon>Pseudomonadati</taxon>
        <taxon>Bacteroidota</taxon>
        <taxon>Flavobacteriia</taxon>
        <taxon>Flavobacteriales</taxon>
        <taxon>Flavobacteriaceae</taxon>
        <taxon>Maribacter</taxon>
    </lineage>
</organism>
<keyword evidence="2" id="KW-1185">Reference proteome</keyword>
<reference evidence="2" key="1">
    <citation type="submission" date="2017-02" db="EMBL/GenBank/DDBJ databases">
        <authorList>
            <person name="Varghese N."/>
            <person name="Submissions S."/>
        </authorList>
    </citation>
    <scope>NUCLEOTIDE SEQUENCE [LARGE SCALE GENOMIC DNA]</scope>
    <source>
        <strain evidence="2">DSM 23546</strain>
    </source>
</reference>
<evidence type="ECO:0000313" key="2">
    <source>
        <dbReference type="Proteomes" id="UP000190339"/>
    </source>
</evidence>
<proteinExistence type="predicted"/>
<evidence type="ECO:0008006" key="3">
    <source>
        <dbReference type="Google" id="ProtNLM"/>
    </source>
</evidence>
<dbReference type="EMBL" id="FUYL01000012">
    <property type="protein sequence ID" value="SKB81785.1"/>
    <property type="molecule type" value="Genomic_DNA"/>
</dbReference>
<dbReference type="AlphaFoldDB" id="A0A1T5EDK5"/>
<name>A0A1T5EDK5_9FLAO</name>
<gene>
    <name evidence="1" type="ORF">SAMN05660866_03437</name>
</gene>
<sequence length="82" mass="9726">MEESLMEKTLKGMGIETSLLNSKQIFTREETERIFNCSHSTLKNFEKRDWIKPRRFKNKNFYTKAGILNCIKIQAPFEAKTH</sequence>
<evidence type="ECO:0000313" key="1">
    <source>
        <dbReference type="EMBL" id="SKB81785.1"/>
    </source>
</evidence>
<dbReference type="STRING" id="561365.SAMN05660866_03437"/>